<feature type="transmembrane region" description="Helical" evidence="7">
    <location>
        <begin position="28"/>
        <end position="54"/>
    </location>
</feature>
<dbReference type="InterPro" id="IPR002549">
    <property type="entry name" value="AI-2E-like"/>
</dbReference>
<dbReference type="RefSeq" id="WP_284327730.1">
    <property type="nucleotide sequence ID" value="NZ_BSUN01000001.1"/>
</dbReference>
<keyword evidence="5 7" id="KW-0472">Membrane</keyword>
<evidence type="ECO:0000256" key="4">
    <source>
        <dbReference type="ARBA" id="ARBA00022989"/>
    </source>
</evidence>
<feature type="compositionally biased region" description="Low complexity" evidence="6">
    <location>
        <begin position="95"/>
        <end position="104"/>
    </location>
</feature>
<accession>A0ABQ6ICR9</accession>
<evidence type="ECO:0000256" key="6">
    <source>
        <dbReference type="SAM" id="MobiDB-lite"/>
    </source>
</evidence>
<evidence type="ECO:0000313" key="9">
    <source>
        <dbReference type="Proteomes" id="UP001157125"/>
    </source>
</evidence>
<feature type="region of interest" description="Disordered" evidence="6">
    <location>
        <begin position="78"/>
        <end position="104"/>
    </location>
</feature>
<protein>
    <submittedName>
        <fullName evidence="8">Uncharacterized protein</fullName>
    </submittedName>
</protein>
<reference evidence="9" key="1">
    <citation type="journal article" date="2019" name="Int. J. Syst. Evol. Microbiol.">
        <title>The Global Catalogue of Microorganisms (GCM) 10K type strain sequencing project: providing services to taxonomists for standard genome sequencing and annotation.</title>
        <authorList>
            <consortium name="The Broad Institute Genomics Platform"/>
            <consortium name="The Broad Institute Genome Sequencing Center for Infectious Disease"/>
            <person name="Wu L."/>
            <person name="Ma J."/>
        </authorList>
    </citation>
    <scope>NUCLEOTIDE SEQUENCE [LARGE SCALE GENOMIC DNA]</scope>
    <source>
        <strain evidence="9">NBRC 112299</strain>
    </source>
</reference>
<evidence type="ECO:0000256" key="7">
    <source>
        <dbReference type="SAM" id="Phobius"/>
    </source>
</evidence>
<feature type="compositionally biased region" description="Basic residues" evidence="6">
    <location>
        <begin position="83"/>
        <end position="93"/>
    </location>
</feature>
<comment type="similarity">
    <text evidence="2">Belongs to the autoinducer-2 exporter (AI-2E) (TC 2.A.86) family.</text>
</comment>
<dbReference type="EMBL" id="BSUN01000001">
    <property type="protein sequence ID" value="GMA35056.1"/>
    <property type="molecule type" value="Genomic_DNA"/>
</dbReference>
<comment type="caution">
    <text evidence="8">The sequence shown here is derived from an EMBL/GenBank/DDBJ whole genome shotgun (WGS) entry which is preliminary data.</text>
</comment>
<evidence type="ECO:0000256" key="2">
    <source>
        <dbReference type="ARBA" id="ARBA00009773"/>
    </source>
</evidence>
<evidence type="ECO:0000256" key="5">
    <source>
        <dbReference type="ARBA" id="ARBA00023136"/>
    </source>
</evidence>
<proteinExistence type="inferred from homology"/>
<sequence length="104" mass="11198">MLLISLFFALAIIPGVEALVKKFNMRRGAAVGIIFITAMVAVVLMVAFLIPAIVQFAEAVGTHFNEWMDQAQRLVERPCGRRGGGHHHRRGGHGPHASRGSGVG</sequence>
<evidence type="ECO:0000256" key="3">
    <source>
        <dbReference type="ARBA" id="ARBA00022692"/>
    </source>
</evidence>
<organism evidence="8 9">
    <name type="scientific">Demequina litorisediminis</name>
    <dbReference type="NCBI Taxonomy" id="1849022"/>
    <lineage>
        <taxon>Bacteria</taxon>
        <taxon>Bacillati</taxon>
        <taxon>Actinomycetota</taxon>
        <taxon>Actinomycetes</taxon>
        <taxon>Micrococcales</taxon>
        <taxon>Demequinaceae</taxon>
        <taxon>Demequina</taxon>
    </lineage>
</organism>
<keyword evidence="4 7" id="KW-1133">Transmembrane helix</keyword>
<keyword evidence="9" id="KW-1185">Reference proteome</keyword>
<keyword evidence="3 7" id="KW-0812">Transmembrane</keyword>
<name>A0ABQ6ICR9_9MICO</name>
<evidence type="ECO:0000256" key="1">
    <source>
        <dbReference type="ARBA" id="ARBA00004141"/>
    </source>
</evidence>
<comment type="subcellular location">
    <subcellularLocation>
        <location evidence="1">Membrane</location>
        <topology evidence="1">Multi-pass membrane protein</topology>
    </subcellularLocation>
</comment>
<dbReference type="Proteomes" id="UP001157125">
    <property type="component" value="Unassembled WGS sequence"/>
</dbReference>
<gene>
    <name evidence="8" type="ORF">GCM10025876_12600</name>
</gene>
<evidence type="ECO:0000313" key="8">
    <source>
        <dbReference type="EMBL" id="GMA35056.1"/>
    </source>
</evidence>
<dbReference type="Pfam" id="PF01594">
    <property type="entry name" value="AI-2E_transport"/>
    <property type="match status" value="1"/>
</dbReference>